<evidence type="ECO:0000313" key="1">
    <source>
        <dbReference type="EMBL" id="KIW98968.1"/>
    </source>
</evidence>
<dbReference type="RefSeq" id="XP_016625637.1">
    <property type="nucleotide sequence ID" value="XM_016758388.1"/>
</dbReference>
<sequence length="82" mass="9173">MCFGHCSNCGQIDSVEDLMKVLNHPKFEAAFEATFNSYVQSQPDKMHYCPTPDCPTIYKASKEPGVFPGLNAWLRSVSDVEN</sequence>
<dbReference type="Proteomes" id="UP000053789">
    <property type="component" value="Unassembled WGS sequence"/>
</dbReference>
<dbReference type="AlphaFoldDB" id="A0A0D2HZU7"/>
<dbReference type="OrthoDB" id="9977870at2759"/>
<dbReference type="GeneID" id="27693559"/>
<proteinExistence type="predicted"/>
<protein>
    <submittedName>
        <fullName evidence="1">Uncharacterized protein</fullName>
    </submittedName>
</protein>
<reference evidence="1" key="1">
    <citation type="submission" date="2015-01" db="EMBL/GenBank/DDBJ databases">
        <title>The Genome Sequence of Cladophialophora bantiana CBS 173.52.</title>
        <authorList>
            <consortium name="The Broad Institute Genomics Platform"/>
            <person name="Cuomo C."/>
            <person name="de Hoog S."/>
            <person name="Gorbushina A."/>
            <person name="Stielow B."/>
            <person name="Teixiera M."/>
            <person name="Abouelleil A."/>
            <person name="Chapman S.B."/>
            <person name="Priest M."/>
            <person name="Young S.K."/>
            <person name="Wortman J."/>
            <person name="Nusbaum C."/>
            <person name="Birren B."/>
        </authorList>
    </citation>
    <scope>NUCLEOTIDE SEQUENCE [LARGE SCALE GENOMIC DNA]</scope>
    <source>
        <strain evidence="1">CBS 173.52</strain>
    </source>
</reference>
<dbReference type="EMBL" id="KN846980">
    <property type="protein sequence ID" value="KIW98968.1"/>
    <property type="molecule type" value="Genomic_DNA"/>
</dbReference>
<dbReference type="HOGENOM" id="CLU_2558114_0_0_1"/>
<keyword evidence="2" id="KW-1185">Reference proteome</keyword>
<gene>
    <name evidence="1" type="ORF">Z519_00631</name>
</gene>
<organism evidence="1 2">
    <name type="scientific">Cladophialophora bantiana (strain ATCC 10958 / CBS 173.52 / CDC B-1940 / NIH 8579)</name>
    <name type="common">Xylohypha bantiana</name>
    <dbReference type="NCBI Taxonomy" id="1442370"/>
    <lineage>
        <taxon>Eukaryota</taxon>
        <taxon>Fungi</taxon>
        <taxon>Dikarya</taxon>
        <taxon>Ascomycota</taxon>
        <taxon>Pezizomycotina</taxon>
        <taxon>Eurotiomycetes</taxon>
        <taxon>Chaetothyriomycetidae</taxon>
        <taxon>Chaetothyriales</taxon>
        <taxon>Herpotrichiellaceae</taxon>
        <taxon>Cladophialophora</taxon>
    </lineage>
</organism>
<accession>A0A0D2HZU7</accession>
<name>A0A0D2HZU7_CLAB1</name>
<evidence type="ECO:0000313" key="2">
    <source>
        <dbReference type="Proteomes" id="UP000053789"/>
    </source>
</evidence>